<proteinExistence type="predicted"/>
<evidence type="ECO:0000256" key="1">
    <source>
        <dbReference type="SAM" id="Phobius"/>
    </source>
</evidence>
<reference evidence="2" key="2">
    <citation type="submission" date="2018-03" db="EMBL/GenBank/DDBJ databases">
        <title>The Triticum urartu genome reveals the dynamic nature of wheat genome evolution.</title>
        <authorList>
            <person name="Ling H."/>
            <person name="Ma B."/>
            <person name="Shi X."/>
            <person name="Liu H."/>
            <person name="Dong L."/>
            <person name="Sun H."/>
            <person name="Cao Y."/>
            <person name="Gao Q."/>
            <person name="Zheng S."/>
            <person name="Li Y."/>
            <person name="Yu Y."/>
            <person name="Du H."/>
            <person name="Qi M."/>
            <person name="Li Y."/>
            <person name="Yu H."/>
            <person name="Cui Y."/>
            <person name="Wang N."/>
            <person name="Chen C."/>
            <person name="Wu H."/>
            <person name="Zhao Y."/>
            <person name="Zhang J."/>
            <person name="Li Y."/>
            <person name="Zhou W."/>
            <person name="Zhang B."/>
            <person name="Hu W."/>
            <person name="Eijk M."/>
            <person name="Tang J."/>
            <person name="Witsenboer H."/>
            <person name="Zhao S."/>
            <person name="Li Z."/>
            <person name="Zhang A."/>
            <person name="Wang D."/>
            <person name="Liang C."/>
        </authorList>
    </citation>
    <scope>NUCLEOTIDE SEQUENCE [LARGE SCALE GENOMIC DNA]</scope>
    <source>
        <strain evidence="2">cv. G1812</strain>
    </source>
</reference>
<accession>A0A8R7V7R7</accession>
<feature type="transmembrane region" description="Helical" evidence="1">
    <location>
        <begin position="27"/>
        <end position="48"/>
    </location>
</feature>
<dbReference type="Gramene" id="TuG1812G0700003489.01.T01">
    <property type="protein sequence ID" value="TuG1812G0700003489.01.T01.cds301464"/>
    <property type="gene ID" value="TuG1812G0700003489.01"/>
</dbReference>
<sequence length="60" mass="7137">MVQYVRKIQFTFVGFFTSSYQKQKNQMCFIGFAIYVYPFVGFFSSNFASKNRFVAVQHKK</sequence>
<keyword evidence="1" id="KW-0472">Membrane</keyword>
<dbReference type="Proteomes" id="UP000015106">
    <property type="component" value="Chromosome 7"/>
</dbReference>
<reference evidence="3" key="1">
    <citation type="journal article" date="2013" name="Nature">
        <title>Draft genome of the wheat A-genome progenitor Triticum urartu.</title>
        <authorList>
            <person name="Ling H.Q."/>
            <person name="Zhao S."/>
            <person name="Liu D."/>
            <person name="Wang J."/>
            <person name="Sun H."/>
            <person name="Zhang C."/>
            <person name="Fan H."/>
            <person name="Li D."/>
            <person name="Dong L."/>
            <person name="Tao Y."/>
            <person name="Gao C."/>
            <person name="Wu H."/>
            <person name="Li Y."/>
            <person name="Cui Y."/>
            <person name="Guo X."/>
            <person name="Zheng S."/>
            <person name="Wang B."/>
            <person name="Yu K."/>
            <person name="Liang Q."/>
            <person name="Yang W."/>
            <person name="Lou X."/>
            <person name="Chen J."/>
            <person name="Feng M."/>
            <person name="Jian J."/>
            <person name="Zhang X."/>
            <person name="Luo G."/>
            <person name="Jiang Y."/>
            <person name="Liu J."/>
            <person name="Wang Z."/>
            <person name="Sha Y."/>
            <person name="Zhang B."/>
            <person name="Wu H."/>
            <person name="Tang D."/>
            <person name="Shen Q."/>
            <person name="Xue P."/>
            <person name="Zou S."/>
            <person name="Wang X."/>
            <person name="Liu X."/>
            <person name="Wang F."/>
            <person name="Yang Y."/>
            <person name="An X."/>
            <person name="Dong Z."/>
            <person name="Zhang K."/>
            <person name="Zhang X."/>
            <person name="Luo M.C."/>
            <person name="Dvorak J."/>
            <person name="Tong Y."/>
            <person name="Wang J."/>
            <person name="Yang H."/>
            <person name="Li Z."/>
            <person name="Wang D."/>
            <person name="Zhang A."/>
            <person name="Wang J."/>
        </authorList>
    </citation>
    <scope>NUCLEOTIDE SEQUENCE</scope>
    <source>
        <strain evidence="3">cv. G1812</strain>
    </source>
</reference>
<keyword evidence="1" id="KW-0812">Transmembrane</keyword>
<dbReference type="EnsemblPlants" id="TuG1812G0700003489.01.T01">
    <property type="protein sequence ID" value="TuG1812G0700003489.01.T01.cds301464"/>
    <property type="gene ID" value="TuG1812G0700003489.01"/>
</dbReference>
<evidence type="ECO:0000313" key="3">
    <source>
        <dbReference type="Proteomes" id="UP000015106"/>
    </source>
</evidence>
<dbReference type="AlphaFoldDB" id="A0A8R7V7R7"/>
<evidence type="ECO:0000313" key="2">
    <source>
        <dbReference type="EnsemblPlants" id="TuG1812G0700003489.01.T01.cds301464"/>
    </source>
</evidence>
<name>A0A8R7V7R7_TRIUA</name>
<keyword evidence="1" id="KW-1133">Transmembrane helix</keyword>
<keyword evidence="3" id="KW-1185">Reference proteome</keyword>
<reference evidence="2" key="3">
    <citation type="submission" date="2022-06" db="UniProtKB">
        <authorList>
            <consortium name="EnsemblPlants"/>
        </authorList>
    </citation>
    <scope>IDENTIFICATION</scope>
</reference>
<organism evidence="2 3">
    <name type="scientific">Triticum urartu</name>
    <name type="common">Red wild einkorn</name>
    <name type="synonym">Crithodium urartu</name>
    <dbReference type="NCBI Taxonomy" id="4572"/>
    <lineage>
        <taxon>Eukaryota</taxon>
        <taxon>Viridiplantae</taxon>
        <taxon>Streptophyta</taxon>
        <taxon>Embryophyta</taxon>
        <taxon>Tracheophyta</taxon>
        <taxon>Spermatophyta</taxon>
        <taxon>Magnoliopsida</taxon>
        <taxon>Liliopsida</taxon>
        <taxon>Poales</taxon>
        <taxon>Poaceae</taxon>
        <taxon>BOP clade</taxon>
        <taxon>Pooideae</taxon>
        <taxon>Triticodae</taxon>
        <taxon>Triticeae</taxon>
        <taxon>Triticinae</taxon>
        <taxon>Triticum</taxon>
    </lineage>
</organism>
<protein>
    <submittedName>
        <fullName evidence="2">Uncharacterized protein</fullName>
    </submittedName>
</protein>